<organism evidence="3 4">
    <name type="scientific">Cytospora schulzeri</name>
    <dbReference type="NCBI Taxonomy" id="448051"/>
    <lineage>
        <taxon>Eukaryota</taxon>
        <taxon>Fungi</taxon>
        <taxon>Dikarya</taxon>
        <taxon>Ascomycota</taxon>
        <taxon>Pezizomycotina</taxon>
        <taxon>Sordariomycetes</taxon>
        <taxon>Sordariomycetidae</taxon>
        <taxon>Diaporthales</taxon>
        <taxon>Cytosporaceae</taxon>
        <taxon>Cytospora</taxon>
    </lineage>
</organism>
<accession>A0A423WSX8</accession>
<dbReference type="PANTHER" id="PTHR37539:SF1">
    <property type="entry name" value="ER-BOUND OXYGENASE MPAB_MPAB'_RUBBER OXYGENASE CATALYTIC DOMAIN-CONTAINING PROTEIN"/>
    <property type="match status" value="1"/>
</dbReference>
<reference evidence="3 4" key="1">
    <citation type="submission" date="2015-09" db="EMBL/GenBank/DDBJ databases">
        <title>Host preference determinants of Valsa canker pathogens revealed by comparative genomics.</title>
        <authorList>
            <person name="Yin Z."/>
            <person name="Huang L."/>
        </authorList>
    </citation>
    <scope>NUCLEOTIDE SEQUENCE [LARGE SCALE GENOMIC DNA]</scope>
    <source>
        <strain evidence="3 4">03-1</strain>
    </source>
</reference>
<feature type="region of interest" description="Disordered" evidence="1">
    <location>
        <begin position="48"/>
        <end position="81"/>
    </location>
</feature>
<proteinExistence type="predicted"/>
<evidence type="ECO:0000313" key="4">
    <source>
        <dbReference type="Proteomes" id="UP000283895"/>
    </source>
</evidence>
<gene>
    <name evidence="3" type="ORF">VMCG_04364</name>
</gene>
<dbReference type="GO" id="GO:0016491">
    <property type="term" value="F:oxidoreductase activity"/>
    <property type="evidence" value="ECO:0007669"/>
    <property type="project" value="InterPro"/>
</dbReference>
<dbReference type="InterPro" id="IPR018713">
    <property type="entry name" value="MPAB/Lcp_cat_dom"/>
</dbReference>
<dbReference type="EMBL" id="LKEA01000010">
    <property type="protein sequence ID" value="ROW06417.1"/>
    <property type="molecule type" value="Genomic_DNA"/>
</dbReference>
<comment type="caution">
    <text evidence="3">The sequence shown here is derived from an EMBL/GenBank/DDBJ whole genome shotgun (WGS) entry which is preliminary data.</text>
</comment>
<dbReference type="Pfam" id="PF09995">
    <property type="entry name" value="MPAB_Lcp_cat"/>
    <property type="match status" value="1"/>
</dbReference>
<sequence length="481" mass="53351">MFFFKDTRDMRHSWGYTFEWTPEHQTKEQMRHLTYTYDILGAECLDRLDEISPPGSSNPRPPGTQEGPDNSPHSQEEKSPQPHRDLYLLLEQHHATDPKLNELWTEIHNIPEWVDWAQIKRGQDVFYRYGGPAIVSLTFQSLVGGMGGRRVVETLARTGGFGVKVAKRRLLETFQHILQVTKDLDSIQPGGEGFASSVKVRLLHASVRRRILALEGARPGYFDVGQWGVPINDLDCMGTVLTFSAALVWLGLPRQGIYLREHEIVDYTALWRWVGHLLGTPTRPWLADHRRARVLFESLIEADIDPGDMSGVLANNVLTGLSCLPPAHASREFLCAEAHWLNGRELSDALGIQRPSLWHSALVAGQCLYFMAVCYLYRSIPSWDEQKIEMTIHNKTLGLGTATNFEFQYVPQLGQTTTEPSGPKDLGLRTGPAPHPAAVAVAGAERRGLATLVLAAALVGSVAWLGSGSASALLAAVRVVS</sequence>
<evidence type="ECO:0000313" key="3">
    <source>
        <dbReference type="EMBL" id="ROW06417.1"/>
    </source>
</evidence>
<protein>
    <recommendedName>
        <fullName evidence="2">ER-bound oxygenase mpaB/mpaB'/Rubber oxygenase catalytic domain-containing protein</fullName>
    </recommendedName>
</protein>
<dbReference type="InterPro" id="IPR037473">
    <property type="entry name" value="Lcp-like"/>
</dbReference>
<evidence type="ECO:0000259" key="2">
    <source>
        <dbReference type="Pfam" id="PF09995"/>
    </source>
</evidence>
<feature type="domain" description="ER-bound oxygenase mpaB/mpaB'/Rubber oxygenase catalytic" evidence="2">
    <location>
        <begin position="136"/>
        <end position="355"/>
    </location>
</feature>
<dbReference type="OrthoDB" id="6361347at2759"/>
<dbReference type="Proteomes" id="UP000283895">
    <property type="component" value="Unassembled WGS sequence"/>
</dbReference>
<dbReference type="AlphaFoldDB" id="A0A423WSX8"/>
<dbReference type="PANTHER" id="PTHR37539">
    <property type="entry name" value="SECRETED PROTEIN-RELATED"/>
    <property type="match status" value="1"/>
</dbReference>
<name>A0A423WSX8_9PEZI</name>
<keyword evidence="4" id="KW-1185">Reference proteome</keyword>
<evidence type="ECO:0000256" key="1">
    <source>
        <dbReference type="SAM" id="MobiDB-lite"/>
    </source>
</evidence>
<dbReference type="STRING" id="356882.A0A423WSX8"/>